<protein>
    <recommendedName>
        <fullName evidence="2">site-specific DNA-methyltransferase (adenine-specific)</fullName>
        <ecNumber evidence="2">2.1.1.72</ecNumber>
    </recommendedName>
</protein>
<dbReference type="GO" id="GO:0004519">
    <property type="term" value="F:endonuclease activity"/>
    <property type="evidence" value="ECO:0007669"/>
    <property type="project" value="UniProtKB-KW"/>
</dbReference>
<keyword evidence="4" id="KW-0808">Transferase</keyword>
<evidence type="ECO:0000256" key="6">
    <source>
        <dbReference type="ARBA" id="ARBA00022747"/>
    </source>
</evidence>
<name>A0A162G0Q9_BDEBC</name>
<evidence type="ECO:0000313" key="12">
    <source>
        <dbReference type="Proteomes" id="UP000075799"/>
    </source>
</evidence>
<dbReference type="InterPro" id="IPR022749">
    <property type="entry name" value="D12N6_MeTrfase_N"/>
</dbReference>
<keyword evidence="5" id="KW-0949">S-adenosyl-L-methionine</keyword>
<dbReference type="GO" id="GO:0009307">
    <property type="term" value="P:DNA restriction-modification system"/>
    <property type="evidence" value="ECO:0007669"/>
    <property type="project" value="UniProtKB-KW"/>
</dbReference>
<feature type="coiled-coil region" evidence="8">
    <location>
        <begin position="476"/>
        <end position="503"/>
    </location>
</feature>
<evidence type="ECO:0000256" key="3">
    <source>
        <dbReference type="ARBA" id="ARBA00022603"/>
    </source>
</evidence>
<evidence type="ECO:0000256" key="4">
    <source>
        <dbReference type="ARBA" id="ARBA00022679"/>
    </source>
</evidence>
<dbReference type="SUPFAM" id="SSF53335">
    <property type="entry name" value="S-adenosyl-L-methionine-dependent methyltransferases"/>
    <property type="match status" value="1"/>
</dbReference>
<dbReference type="Pfam" id="PF02384">
    <property type="entry name" value="N6_Mtase"/>
    <property type="match status" value="1"/>
</dbReference>
<dbReference type="Gene3D" id="3.40.50.150">
    <property type="entry name" value="Vaccinia Virus protein VP39"/>
    <property type="match status" value="1"/>
</dbReference>
<dbReference type="InterPro" id="IPR029063">
    <property type="entry name" value="SAM-dependent_MTases_sf"/>
</dbReference>
<dbReference type="GO" id="GO:0009007">
    <property type="term" value="F:site-specific DNA-methyltransferase (adenine-specific) activity"/>
    <property type="evidence" value="ECO:0007669"/>
    <property type="project" value="UniProtKB-EC"/>
</dbReference>
<dbReference type="GO" id="GO:0003677">
    <property type="term" value="F:DNA binding"/>
    <property type="evidence" value="ECO:0007669"/>
    <property type="project" value="InterPro"/>
</dbReference>
<dbReference type="InterPro" id="IPR004546">
    <property type="entry name" value="Restrct_endonuc_T1M"/>
</dbReference>
<dbReference type="NCBIfam" id="TIGR00497">
    <property type="entry name" value="hsdM"/>
    <property type="match status" value="1"/>
</dbReference>
<dbReference type="Pfam" id="PF12161">
    <property type="entry name" value="HsdM_N"/>
    <property type="match status" value="1"/>
</dbReference>
<dbReference type="EC" id="2.1.1.72" evidence="2"/>
<evidence type="ECO:0000256" key="1">
    <source>
        <dbReference type="ARBA" id="ARBA00006594"/>
    </source>
</evidence>
<keyword evidence="11" id="KW-0378">Hydrolase</keyword>
<keyword evidence="6" id="KW-0680">Restriction system</keyword>
<evidence type="ECO:0000256" key="8">
    <source>
        <dbReference type="SAM" id="Coils"/>
    </source>
</evidence>
<dbReference type="InterPro" id="IPR002052">
    <property type="entry name" value="DNA_methylase_N6_adenine_CS"/>
</dbReference>
<organism evidence="11 12">
    <name type="scientific">Bdellovibrio bacteriovorus</name>
    <dbReference type="NCBI Taxonomy" id="959"/>
    <lineage>
        <taxon>Bacteria</taxon>
        <taxon>Pseudomonadati</taxon>
        <taxon>Bdellovibrionota</taxon>
        <taxon>Bdellovibrionia</taxon>
        <taxon>Bdellovibrionales</taxon>
        <taxon>Pseudobdellovibrionaceae</taxon>
        <taxon>Bdellovibrio</taxon>
    </lineage>
</organism>
<keyword evidence="11" id="KW-0255">Endonuclease</keyword>
<evidence type="ECO:0000259" key="9">
    <source>
        <dbReference type="Pfam" id="PF02384"/>
    </source>
</evidence>
<keyword evidence="11" id="KW-0540">Nuclease</keyword>
<dbReference type="InterPro" id="IPR051537">
    <property type="entry name" value="DNA_Adenine_Mtase"/>
</dbReference>
<accession>A0A162G0Q9</accession>
<dbReference type="OrthoDB" id="9784823at2"/>
<dbReference type="PRINTS" id="PR00507">
    <property type="entry name" value="N12N6MTFRASE"/>
</dbReference>
<dbReference type="EMBL" id="LUKD01000008">
    <property type="protein sequence ID" value="KYG62975.1"/>
    <property type="molecule type" value="Genomic_DNA"/>
</dbReference>
<comment type="caution">
    <text evidence="11">The sequence shown here is derived from an EMBL/GenBank/DDBJ whole genome shotgun (WGS) entry which is preliminary data.</text>
</comment>
<dbReference type="AlphaFoldDB" id="A0A162G0Q9"/>
<evidence type="ECO:0000256" key="5">
    <source>
        <dbReference type="ARBA" id="ARBA00022691"/>
    </source>
</evidence>
<comment type="similarity">
    <text evidence="1">Belongs to the N(4)/N(6)-methyltransferase family.</text>
</comment>
<reference evidence="11 12" key="1">
    <citation type="submission" date="2016-03" db="EMBL/GenBank/DDBJ databases">
        <authorList>
            <person name="Ploux O."/>
        </authorList>
    </citation>
    <scope>NUCLEOTIDE SEQUENCE [LARGE SCALE GENOMIC DNA]</scope>
    <source>
        <strain evidence="11 12">EC13</strain>
    </source>
</reference>
<sequence length="506" mass="57930">MSNTKSLDQDAELKKKLWSACDTFRNVMDSNQYKDYILAFLFIKYISDIYEEKVTELRKKFKNDEDMVKRRLERERFVLHDKATFAWIFENRNKDNIGAIINSVLHEIEELNKVKLNNVFRGIDFNSEQNLGKPKDKLDRLRHLINDFKDLDLKPYLHNADVIGNAYEYLIEKFAADAGKKGGEFYTPPEVATLLAKLVEAKPGNTIYDPTCGSGSLLIKAAKEVGSNDFFIYGQEVNGATWSLARMNMFLHGIEQSDIQWGDTIKSPAFIEKDSIKKFDIVIANPPFSKDKWWGAPTEKGKETEKKAENDDYKRFWRGVPPTSRGDWAFISHMIESLLPGGTCGVVVPHGVLFRGDAEGRIRKAVIEENLIHAVVGLPPNLFYGAGISAALLIFKKNRKQKDILFIDSSKHFLEGKKQNKLRDEDIGRIFETFKKRKTIDKFSYLASLDEVQKNDFNLNIGLYIDGSEEIASIDIRAVQNDIEAIESELSQVRAKMKKYLKELEI</sequence>
<feature type="domain" description="N6 adenine-specific DNA methyltransferase N-terminal" evidence="10">
    <location>
        <begin position="13"/>
        <end position="148"/>
    </location>
</feature>
<dbReference type="InterPro" id="IPR038333">
    <property type="entry name" value="T1MK-like_N_sf"/>
</dbReference>
<dbReference type="InterPro" id="IPR003356">
    <property type="entry name" value="DNA_methylase_A-5"/>
</dbReference>
<dbReference type="Gene3D" id="1.20.1260.30">
    <property type="match status" value="1"/>
</dbReference>
<dbReference type="PANTHER" id="PTHR42933:SF3">
    <property type="entry name" value="TYPE I RESTRICTION ENZYME MJAVIII METHYLASE SUBUNIT"/>
    <property type="match status" value="1"/>
</dbReference>
<dbReference type="GO" id="GO:0032259">
    <property type="term" value="P:methylation"/>
    <property type="evidence" value="ECO:0007669"/>
    <property type="project" value="UniProtKB-KW"/>
</dbReference>
<dbReference type="GO" id="GO:0008170">
    <property type="term" value="F:N-methyltransferase activity"/>
    <property type="evidence" value="ECO:0007669"/>
    <property type="project" value="InterPro"/>
</dbReference>
<proteinExistence type="inferred from homology"/>
<dbReference type="RefSeq" id="WP_063209504.1">
    <property type="nucleotide sequence ID" value="NZ_LUKD01000008.1"/>
</dbReference>
<evidence type="ECO:0000256" key="7">
    <source>
        <dbReference type="ARBA" id="ARBA00047942"/>
    </source>
</evidence>
<evidence type="ECO:0000256" key="2">
    <source>
        <dbReference type="ARBA" id="ARBA00011900"/>
    </source>
</evidence>
<dbReference type="PANTHER" id="PTHR42933">
    <property type="entry name" value="SLR6095 PROTEIN"/>
    <property type="match status" value="1"/>
</dbReference>
<comment type="catalytic activity">
    <reaction evidence="7">
        <text>a 2'-deoxyadenosine in DNA + S-adenosyl-L-methionine = an N(6)-methyl-2'-deoxyadenosine in DNA + S-adenosyl-L-homocysteine + H(+)</text>
        <dbReference type="Rhea" id="RHEA:15197"/>
        <dbReference type="Rhea" id="RHEA-COMP:12418"/>
        <dbReference type="Rhea" id="RHEA-COMP:12419"/>
        <dbReference type="ChEBI" id="CHEBI:15378"/>
        <dbReference type="ChEBI" id="CHEBI:57856"/>
        <dbReference type="ChEBI" id="CHEBI:59789"/>
        <dbReference type="ChEBI" id="CHEBI:90615"/>
        <dbReference type="ChEBI" id="CHEBI:90616"/>
        <dbReference type="EC" id="2.1.1.72"/>
    </reaction>
</comment>
<dbReference type="Proteomes" id="UP000075799">
    <property type="component" value="Unassembled WGS sequence"/>
</dbReference>
<gene>
    <name evidence="11" type="ORF">AZI87_17085</name>
</gene>
<keyword evidence="3" id="KW-0489">Methyltransferase</keyword>
<feature type="domain" description="DNA methylase adenine-specific" evidence="9">
    <location>
        <begin position="160"/>
        <end position="470"/>
    </location>
</feature>
<dbReference type="PROSITE" id="PS00092">
    <property type="entry name" value="N6_MTASE"/>
    <property type="match status" value="1"/>
</dbReference>
<evidence type="ECO:0000313" key="11">
    <source>
        <dbReference type="EMBL" id="KYG62975.1"/>
    </source>
</evidence>
<evidence type="ECO:0000259" key="10">
    <source>
        <dbReference type="Pfam" id="PF12161"/>
    </source>
</evidence>
<keyword evidence="8" id="KW-0175">Coiled coil</keyword>